<dbReference type="NCBIfam" id="TIGR04519">
    <property type="entry name" value="MoCo_extend_TAT"/>
    <property type="match status" value="1"/>
</dbReference>
<proteinExistence type="predicted"/>
<evidence type="ECO:0000313" key="4">
    <source>
        <dbReference type="Proteomes" id="UP000305848"/>
    </source>
</evidence>
<dbReference type="AlphaFoldDB" id="A0A4U3LB44"/>
<evidence type="ECO:0000259" key="2">
    <source>
        <dbReference type="PROSITE" id="PS51379"/>
    </source>
</evidence>
<dbReference type="InterPro" id="IPR030948">
    <property type="entry name" value="TAT_var_transloc_signal_dom"/>
</dbReference>
<dbReference type="Proteomes" id="UP000305848">
    <property type="component" value="Unassembled WGS sequence"/>
</dbReference>
<comment type="caution">
    <text evidence="3">The sequence shown here is derived from an EMBL/GenBank/DDBJ whole genome shotgun (WGS) entry which is preliminary data.</text>
</comment>
<dbReference type="Pfam" id="PF12838">
    <property type="entry name" value="Fer4_7"/>
    <property type="match status" value="1"/>
</dbReference>
<dbReference type="OrthoDB" id="9779457at2"/>
<feature type="domain" description="4Fe-4S ferredoxin-type" evidence="2">
    <location>
        <begin position="812"/>
        <end position="842"/>
    </location>
</feature>
<dbReference type="InterPro" id="IPR017896">
    <property type="entry name" value="4Fe4S_Fe-S-bd"/>
</dbReference>
<protein>
    <submittedName>
        <fullName evidence="3">4Fe-4S dicluster domain-containing protein</fullName>
    </submittedName>
</protein>
<dbReference type="CDD" id="cd10551">
    <property type="entry name" value="PsrB"/>
    <property type="match status" value="1"/>
</dbReference>
<feature type="domain" description="4Fe-4S ferredoxin-type" evidence="2">
    <location>
        <begin position="899"/>
        <end position="928"/>
    </location>
</feature>
<dbReference type="Gene3D" id="3.30.70.20">
    <property type="match status" value="2"/>
</dbReference>
<accession>A0A4U3LB44</accession>
<evidence type="ECO:0000256" key="1">
    <source>
        <dbReference type="SAM" id="MobiDB-lite"/>
    </source>
</evidence>
<dbReference type="Gene3D" id="3.40.50.740">
    <property type="match status" value="1"/>
</dbReference>
<dbReference type="RefSeq" id="WP_137260199.1">
    <property type="nucleotide sequence ID" value="NZ_SZQL01000001.1"/>
</dbReference>
<organism evidence="3 4">
    <name type="scientific">Ilyomonas limi</name>
    <dbReference type="NCBI Taxonomy" id="2575867"/>
    <lineage>
        <taxon>Bacteria</taxon>
        <taxon>Pseudomonadati</taxon>
        <taxon>Bacteroidota</taxon>
        <taxon>Chitinophagia</taxon>
        <taxon>Chitinophagales</taxon>
        <taxon>Chitinophagaceae</taxon>
        <taxon>Ilyomonas</taxon>
    </lineage>
</organism>
<dbReference type="SUPFAM" id="SSF53706">
    <property type="entry name" value="Formate dehydrogenase/DMSO reductase, domains 1-3"/>
    <property type="match status" value="1"/>
</dbReference>
<feature type="domain" description="4Fe-4S ferredoxin-type" evidence="2">
    <location>
        <begin position="867"/>
        <end position="898"/>
    </location>
</feature>
<feature type="compositionally biased region" description="Low complexity" evidence="1">
    <location>
        <begin position="538"/>
        <end position="547"/>
    </location>
</feature>
<dbReference type="PANTHER" id="PTHR42783">
    <property type="entry name" value="GLUTAMATE SYNTHASE [NADPH] SMALL CHAIN"/>
    <property type="match status" value="1"/>
</dbReference>
<dbReference type="EMBL" id="SZQL01000001">
    <property type="protein sequence ID" value="TKK71959.1"/>
    <property type="molecule type" value="Genomic_DNA"/>
</dbReference>
<dbReference type="Gene3D" id="3.30.2070.10">
    <property type="entry name" value="Formate dehydrogenase/DMSO reductase"/>
    <property type="match status" value="1"/>
</dbReference>
<feature type="region of interest" description="Disordered" evidence="1">
    <location>
        <begin position="538"/>
        <end position="563"/>
    </location>
</feature>
<keyword evidence="4" id="KW-1185">Reference proteome</keyword>
<evidence type="ECO:0000313" key="3">
    <source>
        <dbReference type="EMBL" id="TKK71959.1"/>
    </source>
</evidence>
<dbReference type="PROSITE" id="PS51379">
    <property type="entry name" value="4FE4S_FER_2"/>
    <property type="match status" value="3"/>
</dbReference>
<dbReference type="PANTHER" id="PTHR42783:SF3">
    <property type="entry name" value="GLUTAMATE SYNTHASE [NADPH] SMALL CHAIN-RELATED"/>
    <property type="match status" value="1"/>
</dbReference>
<dbReference type="SUPFAM" id="SSF54862">
    <property type="entry name" value="4Fe-4S ferredoxins"/>
    <property type="match status" value="1"/>
</dbReference>
<name>A0A4U3LB44_9BACT</name>
<dbReference type="Gene3D" id="2.20.25.90">
    <property type="entry name" value="ADC-like domains"/>
    <property type="match status" value="1"/>
</dbReference>
<gene>
    <name evidence="3" type="ORF">FC093_02805</name>
</gene>
<sequence>MGNKHWQSFGELNRTEAFNDAAKDEFREDLPFVADNKGLLEAVRPRRDFLKYLGFSTAAAAVAASCEMPVKRVIPFANKPEDIVPGTANYYATTYVQDGDAVSILAKVRDGRPIKIEGNELSPITFGGTSARVQASVLDLYDTARLRYPYITRKQNEVTHEAIDRAIAVDLANLGGAPVVLLTSTINSPTTKGVIAQFLAKYPGSRHIQYDAVSHSGMLLANKASYGRQAIPTYRFDNAKVIVSLSADFLGTWLSPVEFAPQYAKGRKINEQNPAMSKHIQFESVLSMTGGCADERYLHRPSEIGAVAVALLNAVNSTGTTGISDAKLKAGIEKTATLLNANKGASVVVCGSNDPNVQIVVNAINEAIGANGKTIDWNTTLNYRQGIDSDFAQLVEDMNAGRIGALLIHGANPVYTWSDSKSVADGIKKVKVTISFNSKNDETTQLCKYVIPDHHFLESWGDAEPRSGSYSLMQPTIYPLFKTRQWQDSLLKWSGAPATDYYTYLRQYWLGVLGGEDGWNKAIQDGIVHPATSATTVKTSTATQDSTMAKSTPNVAIPAPVTTGAPTSGGTAAYNGGGLAAATAAISANAPKTSGTELYLYQKVGIGAGQGASNPWLQELPDPVTRATWDNYIIISPAMAKSLLGIDLEKAGDTDDYEVHPEKQVLKVTAGNKTVELPFLIVPGTHPNTIGIAVGYGRTPELGKAVTVGGGKNVYPFTSYTGSTISHIVPAVTIEKTGNTYPLALVQTHNTYDTPQGNRTEVVKEISLAEFKAKPNEILEEREEELEPFGGLEHFEKQGTIFPYHEKPGVKWGMSVDMNSCIGCGACVVACISENNIAIVGKEEVQRFHDMHWLRIDRYYSGNMDNPFVTYQPMLCQHCDNAPCENVCPVDATNHSSEGLNQMAYNRCIGTRYCANNCPYKVRRFNWADYTGADSFPDNQRQVLDAAVMNMNEPLTRMVLNPDVTVRSHGVMEKCSFCVQRLQEGKLKAKRESRPLKTGENNEWDLKTACQQACPTNVFVFGNVNDPNSAISQMRKNNPQRSYGVIEFLHTLPNVNYLTRIRNIDEHIGVGEEHHEGEGAA</sequence>
<reference evidence="3 4" key="1">
    <citation type="submission" date="2019-05" db="EMBL/GenBank/DDBJ databases">
        <title>Panacibacter sp. strain 17mud1-8 Genome sequencing and assembly.</title>
        <authorList>
            <person name="Chhetri G."/>
        </authorList>
    </citation>
    <scope>NUCLEOTIDE SEQUENCE [LARGE SCALE GENOMIC DNA]</scope>
    <source>
        <strain evidence="3 4">17mud1-8</strain>
    </source>
</reference>
<dbReference type="CDD" id="cd02784">
    <property type="entry name" value="MopB_CT_PHLH"/>
    <property type="match status" value="1"/>
</dbReference>